<dbReference type="GO" id="GO:0004553">
    <property type="term" value="F:hydrolase activity, hydrolyzing O-glycosyl compounds"/>
    <property type="evidence" value="ECO:0007669"/>
    <property type="project" value="InterPro"/>
</dbReference>
<dbReference type="STRING" id="1229726.GRFL_0320"/>
<evidence type="ECO:0000256" key="1">
    <source>
        <dbReference type="ARBA" id="ARBA00007401"/>
    </source>
</evidence>
<proteinExistence type="inferred from homology"/>
<dbReference type="PANTHER" id="PTHR22901:SF0">
    <property type="entry name" value="SIALATE O-ACETYLESTERASE"/>
    <property type="match status" value="1"/>
</dbReference>
<dbReference type="RefSeq" id="WP_083642863.1">
    <property type="nucleotide sequence ID" value="NZ_AMRU01000008.1"/>
</dbReference>
<dbReference type="GO" id="GO:0005975">
    <property type="term" value="P:carbohydrate metabolic process"/>
    <property type="evidence" value="ECO:0007669"/>
    <property type="project" value="InterPro"/>
</dbReference>
<dbReference type="Gene3D" id="3.40.50.1110">
    <property type="entry name" value="SGNH hydrolase"/>
    <property type="match status" value="2"/>
</dbReference>
<feature type="domain" description="Sialate O-acetylesterase" evidence="4">
    <location>
        <begin position="105"/>
        <end position="221"/>
    </location>
</feature>
<dbReference type="AlphaFoldDB" id="A0A1L7I1H6"/>
<dbReference type="InterPro" id="IPR039329">
    <property type="entry name" value="SIAE"/>
</dbReference>
<dbReference type="InterPro" id="IPR036514">
    <property type="entry name" value="SGNH_hydro_sf"/>
</dbReference>
<reference evidence="5 6" key="1">
    <citation type="submission" date="2016-07" db="EMBL/GenBank/DDBJ databases">
        <title>Multi-omics approach to identify versatile polysaccharide utilization systems of a marine flavobacterium Gramella flava.</title>
        <authorList>
            <person name="Tang K."/>
        </authorList>
    </citation>
    <scope>NUCLEOTIDE SEQUENCE [LARGE SCALE GENOMIC DNA]</scope>
    <source>
        <strain evidence="5 6">JLT2011</strain>
    </source>
</reference>
<dbReference type="GO" id="GO:0001681">
    <property type="term" value="F:sialate O-acetylesterase activity"/>
    <property type="evidence" value="ECO:0007669"/>
    <property type="project" value="InterPro"/>
</dbReference>
<keyword evidence="6" id="KW-1185">Reference proteome</keyword>
<protein>
    <submittedName>
        <fullName evidence="5">Sialic acid-specific 9-O-acetylesterase</fullName>
    </submittedName>
</protein>
<dbReference type="InterPro" id="IPR008979">
    <property type="entry name" value="Galactose-bd-like_sf"/>
</dbReference>
<evidence type="ECO:0000313" key="5">
    <source>
        <dbReference type="EMBL" id="APU67044.1"/>
    </source>
</evidence>
<dbReference type="Gene3D" id="2.60.120.260">
    <property type="entry name" value="Galactose-binding domain-like"/>
    <property type="match status" value="1"/>
</dbReference>
<dbReference type="Pfam" id="PF02837">
    <property type="entry name" value="Glyco_hydro_2_N"/>
    <property type="match status" value="1"/>
</dbReference>
<dbReference type="Proteomes" id="UP000186230">
    <property type="component" value="Chromosome"/>
</dbReference>
<evidence type="ECO:0000259" key="3">
    <source>
        <dbReference type="Pfam" id="PF02837"/>
    </source>
</evidence>
<dbReference type="Pfam" id="PF03629">
    <property type="entry name" value="SASA"/>
    <property type="match status" value="2"/>
</dbReference>
<gene>
    <name evidence="5" type="ORF">GRFL_0320</name>
</gene>
<organism evidence="5 6">
    <name type="scientific">Christiangramia flava JLT2011</name>
    <dbReference type="NCBI Taxonomy" id="1229726"/>
    <lineage>
        <taxon>Bacteria</taxon>
        <taxon>Pseudomonadati</taxon>
        <taxon>Bacteroidota</taxon>
        <taxon>Flavobacteriia</taxon>
        <taxon>Flavobacteriales</taxon>
        <taxon>Flavobacteriaceae</taxon>
        <taxon>Christiangramia</taxon>
    </lineage>
</organism>
<dbReference type="InterPro" id="IPR005181">
    <property type="entry name" value="SASA"/>
</dbReference>
<dbReference type="PANTHER" id="PTHR22901">
    <property type="entry name" value="SIALATE O-ACETYLESTERASE"/>
    <property type="match status" value="1"/>
</dbReference>
<dbReference type="EMBL" id="CP016359">
    <property type="protein sequence ID" value="APU67044.1"/>
    <property type="molecule type" value="Genomic_DNA"/>
</dbReference>
<dbReference type="InterPro" id="IPR006104">
    <property type="entry name" value="Glyco_hydro_2_N"/>
</dbReference>
<comment type="similarity">
    <text evidence="1">Belongs to the glycosyl hydrolase 2 family.</text>
</comment>
<feature type="domain" description="Sialate O-acetylesterase" evidence="4">
    <location>
        <begin position="407"/>
        <end position="534"/>
    </location>
</feature>
<dbReference type="SUPFAM" id="SSF52266">
    <property type="entry name" value="SGNH hydrolase"/>
    <property type="match status" value="1"/>
</dbReference>
<dbReference type="SUPFAM" id="SSF49785">
    <property type="entry name" value="Galactose-binding domain-like"/>
    <property type="match status" value="1"/>
</dbReference>
<feature type="domain" description="Glycosyl hydrolases family 2 sugar binding" evidence="3">
    <location>
        <begin position="258"/>
        <end position="371"/>
    </location>
</feature>
<evidence type="ECO:0000313" key="6">
    <source>
        <dbReference type="Proteomes" id="UP000186230"/>
    </source>
</evidence>
<accession>A0A1L7I1H6</accession>
<dbReference type="KEGG" id="gfl:GRFL_0320"/>
<evidence type="ECO:0000259" key="4">
    <source>
        <dbReference type="Pfam" id="PF03629"/>
    </source>
</evidence>
<evidence type="ECO:0000256" key="2">
    <source>
        <dbReference type="ARBA" id="ARBA00022801"/>
    </source>
</evidence>
<keyword evidence="2" id="KW-0378">Hydrolase</keyword>
<name>A0A1L7I1H6_9FLAO</name>
<sequence>MINKAFVSIIIAGLVSSFSVMAQVELPKLISNGMVLQRDAEVRLWGWASPGEAVRINFKDQQYQATATENGDWEIRLKDLKAGGPYQMQIAASNQIVLDSVYIGDVWLCSGQSNMEIPMSRVAPLYEEEIASANNQYIRYFEVPKEYDLSKEREKISGGQWQETNRKNIDGFSAVSYFFGKNLYETYKVPIGLINSALGGSPVQAWLSEDALKNYPEYYEEAQRLGKPGVIDSLEQIDQDRIRGWYAEVNSGDAGNSNHWEQKDLEDSGWTEFVVPGYWNFDGKEKQNGVVWFRKKFEVSEAQAGQSAKLLLGRIVDADSVFVNGQFVGNTTYQYPPRRYEIPKDLLVQGENTISVKVLNERGRGGFVSDKPYEINFDDESKIELSGKWMHKAGFLTSPLQPQTFYRWKPEGLYNAMIHPIEKYHIKGVIWYQGESNTGDPEAYKTLFPDMIADWREKWGQQPEDFPFIFVQLANFMEAYDAPTDSNWARLREAQLETLQVPNTGMAVAIDVGEWNDIHPLNKKDVGDRLAQAAKNLAYGEEIVAGGPIFESYEVKGDSIEIHFKNVGDGLMAEDGELKEFAIAGKDQKFVWANARIEGDKIVVFSPKISNPVAVRYAWANNPENANLYNKEGLPASPFRTDDWELSR</sequence>